<accession>A0A6G1Q8A3</accession>
<gene>
    <name evidence="1" type="ORF">EXN66_Car014331</name>
</gene>
<evidence type="ECO:0000313" key="1">
    <source>
        <dbReference type="EMBL" id="KAF3698644.1"/>
    </source>
</evidence>
<dbReference type="EMBL" id="CM015725">
    <property type="protein sequence ID" value="KAF3698644.1"/>
    <property type="molecule type" value="Genomic_DNA"/>
</dbReference>
<dbReference type="Proteomes" id="UP000503349">
    <property type="component" value="Chromosome 14"/>
</dbReference>
<evidence type="ECO:0000313" key="2">
    <source>
        <dbReference type="Proteomes" id="UP000503349"/>
    </source>
</evidence>
<name>A0A6G1Q8A3_CHAAH</name>
<dbReference type="AlphaFoldDB" id="A0A6G1Q8A3"/>
<reference evidence="1 2" key="1">
    <citation type="submission" date="2019-02" db="EMBL/GenBank/DDBJ databases">
        <title>Opniocepnalus argus genome.</title>
        <authorList>
            <person name="Zhou C."/>
            <person name="Xiao S."/>
        </authorList>
    </citation>
    <scope>NUCLEOTIDE SEQUENCE [LARGE SCALE GENOMIC DNA]</scope>
    <source>
        <strain evidence="1">OARG1902GOOAL</strain>
        <tissue evidence="1">Muscle</tissue>
    </source>
</reference>
<proteinExistence type="predicted"/>
<keyword evidence="2" id="KW-1185">Reference proteome</keyword>
<organism evidence="1 2">
    <name type="scientific">Channa argus</name>
    <name type="common">Northern snakehead</name>
    <name type="synonym">Ophicephalus argus</name>
    <dbReference type="NCBI Taxonomy" id="215402"/>
    <lineage>
        <taxon>Eukaryota</taxon>
        <taxon>Metazoa</taxon>
        <taxon>Chordata</taxon>
        <taxon>Craniata</taxon>
        <taxon>Vertebrata</taxon>
        <taxon>Euteleostomi</taxon>
        <taxon>Actinopterygii</taxon>
        <taxon>Neopterygii</taxon>
        <taxon>Teleostei</taxon>
        <taxon>Neoteleostei</taxon>
        <taxon>Acanthomorphata</taxon>
        <taxon>Anabantaria</taxon>
        <taxon>Anabantiformes</taxon>
        <taxon>Channoidei</taxon>
        <taxon>Channidae</taxon>
        <taxon>Channa</taxon>
    </lineage>
</organism>
<sequence>MSSNLFTLQLFQASCLISADVLLCLALNSVLHMLQTFPPASLLAEQEVAVTASRLSTFVSSLIFGFVEFASFLTPTQGVDFLILGTDCNALTDLLVVVFYIYESLKRTITCRPVIRPLSGRYGSDRCLLPTRVATRSKTCGKLATYMQ</sequence>
<reference evidence="2" key="2">
    <citation type="submission" date="2019-02" db="EMBL/GenBank/DDBJ databases">
        <title>Opniocepnalus argus Var Kimnra genome.</title>
        <authorList>
            <person name="Zhou C."/>
            <person name="Xiao S."/>
        </authorList>
    </citation>
    <scope>NUCLEOTIDE SEQUENCE [LARGE SCALE GENOMIC DNA]</scope>
</reference>
<protein>
    <submittedName>
        <fullName evidence="1">Uncharacterized protein</fullName>
    </submittedName>
</protein>